<evidence type="ECO:0000313" key="2">
    <source>
        <dbReference type="EMBL" id="KAK9288404.1"/>
    </source>
</evidence>
<comment type="caution">
    <text evidence="2">The sequence shown here is derived from an EMBL/GenBank/DDBJ whole genome shotgun (WGS) entry which is preliminary data.</text>
</comment>
<keyword evidence="3" id="KW-1185">Reference proteome</keyword>
<dbReference type="AlphaFoldDB" id="A0AAP0S1Z2"/>
<organism evidence="2 3">
    <name type="scientific">Liquidambar formosana</name>
    <name type="common">Formosan gum</name>
    <dbReference type="NCBI Taxonomy" id="63359"/>
    <lineage>
        <taxon>Eukaryota</taxon>
        <taxon>Viridiplantae</taxon>
        <taxon>Streptophyta</taxon>
        <taxon>Embryophyta</taxon>
        <taxon>Tracheophyta</taxon>
        <taxon>Spermatophyta</taxon>
        <taxon>Magnoliopsida</taxon>
        <taxon>eudicotyledons</taxon>
        <taxon>Gunneridae</taxon>
        <taxon>Pentapetalae</taxon>
        <taxon>Saxifragales</taxon>
        <taxon>Altingiaceae</taxon>
        <taxon>Liquidambar</taxon>
    </lineage>
</organism>
<name>A0AAP0S1Z2_LIQFO</name>
<gene>
    <name evidence="2" type="ORF">L1049_016860</name>
</gene>
<evidence type="ECO:0000256" key="1">
    <source>
        <dbReference type="SAM" id="Phobius"/>
    </source>
</evidence>
<feature type="transmembrane region" description="Helical" evidence="1">
    <location>
        <begin position="12"/>
        <end position="30"/>
    </location>
</feature>
<proteinExistence type="predicted"/>
<keyword evidence="1" id="KW-0472">Membrane</keyword>
<accession>A0AAP0S1Z2</accession>
<keyword evidence="1" id="KW-1133">Transmembrane helix</keyword>
<reference evidence="2 3" key="1">
    <citation type="journal article" date="2024" name="Plant J.">
        <title>Genome sequences and population genomics reveal climatic adaptation and genomic divergence between two closely related sweetgum species.</title>
        <authorList>
            <person name="Xu W.Q."/>
            <person name="Ren C.Q."/>
            <person name="Zhang X.Y."/>
            <person name="Comes H.P."/>
            <person name="Liu X.H."/>
            <person name="Li Y.G."/>
            <person name="Kettle C.J."/>
            <person name="Jalonen R."/>
            <person name="Gaisberger H."/>
            <person name="Ma Y.Z."/>
            <person name="Qiu Y.X."/>
        </authorList>
    </citation>
    <scope>NUCLEOTIDE SEQUENCE [LARGE SCALE GENOMIC DNA]</scope>
    <source>
        <strain evidence="2">Hangzhou</strain>
    </source>
</reference>
<evidence type="ECO:0000313" key="3">
    <source>
        <dbReference type="Proteomes" id="UP001415857"/>
    </source>
</evidence>
<protein>
    <submittedName>
        <fullName evidence="2">Uncharacterized protein</fullName>
    </submittedName>
</protein>
<keyword evidence="1" id="KW-0812">Transmembrane</keyword>
<dbReference type="Proteomes" id="UP001415857">
    <property type="component" value="Unassembled WGS sequence"/>
</dbReference>
<dbReference type="EMBL" id="JBBPBK010000003">
    <property type="protein sequence ID" value="KAK9288404.1"/>
    <property type="molecule type" value="Genomic_DNA"/>
</dbReference>
<sequence length="100" mass="11622">MAPTTQGFKTFMYETGTTVSLTVASSYVLYKAVKWARDRRDRLFLEEVKQRHAREMEDEAKMREETDARRRAEVAEREAFFAKLSWIHVLGDDSSLICGV</sequence>